<protein>
    <submittedName>
        <fullName evidence="3">Serine hydrolase</fullName>
    </submittedName>
</protein>
<reference evidence="3" key="1">
    <citation type="submission" date="2022-08" db="EMBL/GenBank/DDBJ databases">
        <authorList>
            <person name="Li F."/>
        </authorList>
    </citation>
    <scope>NUCLEOTIDE SEQUENCE</scope>
    <source>
        <strain evidence="3">MQZ15Z-1</strain>
    </source>
</reference>
<organism evidence="3 4">
    <name type="scientific">Ancylobacter mangrovi</name>
    <dbReference type="NCBI Taxonomy" id="2972472"/>
    <lineage>
        <taxon>Bacteria</taxon>
        <taxon>Pseudomonadati</taxon>
        <taxon>Pseudomonadota</taxon>
        <taxon>Alphaproteobacteria</taxon>
        <taxon>Hyphomicrobiales</taxon>
        <taxon>Xanthobacteraceae</taxon>
        <taxon>Ancylobacter</taxon>
    </lineage>
</organism>
<keyword evidence="4" id="KW-1185">Reference proteome</keyword>
<name>A0A9X2PDC5_9HYPH</name>
<dbReference type="InterPro" id="IPR021860">
    <property type="entry name" value="Peptidase_S12_Pab87-rel_C"/>
</dbReference>
<dbReference type="Pfam" id="PF00144">
    <property type="entry name" value="Beta-lactamase"/>
    <property type="match status" value="1"/>
</dbReference>
<dbReference type="PANTHER" id="PTHR46825:SF15">
    <property type="entry name" value="BETA-LACTAMASE-RELATED DOMAIN-CONTAINING PROTEIN"/>
    <property type="match status" value="1"/>
</dbReference>
<gene>
    <name evidence="3" type="ORF">NVS89_06820</name>
</gene>
<sequence>MAGAPVPARAQTAAPDVIPLDLGPIPPDDVVPMAKGGVEKALAALPDMVGDIMGRSGVPGAAVAVVQGGRTVFLRGFGVRELGKPDPVDADTVFQIASLSKPIAGTVAAIEVTKGVVSWDDKVVKYLPAFSLASPYVTQNATIGDFYAHRTGLPLAAGDDLEDIGFDRAAILARLHLLPLDAFRISYHYANFGITTGAEAVARAAGRSWEDLADEALFAPLGMASTSYRHADFLKRANRATLHALVGGRFQPLYTRDADAQAPAGGVSSSASDLARWLTLLLARGSHNGEQMIAEAALLPAMSPQAFSGPGHALDTRSSFYGFGFGVGVNANGRTTASHSGAFTLGAATNVQILPSANLAIVVLTNAGPVGAAEAIAGQFMDIAQYGVATRDWFALLNPRLLHYYEPVGDLAGKSPQADAAPARALEDYVGTYQNAYFGRAEIVKQGDGLVFHVGPVNFALPMTHWDGDAFSLAPRTENAPDGSLSSLRFVVKDGKAVSFTVDYLDTNGLATWTR</sequence>
<proteinExistence type="predicted"/>
<dbReference type="Pfam" id="PF11954">
    <property type="entry name" value="DUF3471"/>
    <property type="match status" value="1"/>
</dbReference>
<evidence type="ECO:0000313" key="4">
    <source>
        <dbReference type="Proteomes" id="UP001151088"/>
    </source>
</evidence>
<dbReference type="AlphaFoldDB" id="A0A9X2PDC5"/>
<dbReference type="Gene3D" id="3.40.710.10">
    <property type="entry name" value="DD-peptidase/beta-lactamase superfamily"/>
    <property type="match status" value="1"/>
</dbReference>
<dbReference type="SUPFAM" id="SSF56601">
    <property type="entry name" value="beta-lactamase/transpeptidase-like"/>
    <property type="match status" value="1"/>
</dbReference>
<feature type="domain" description="Beta-lactamase-related" evidence="1">
    <location>
        <begin position="48"/>
        <end position="372"/>
    </location>
</feature>
<dbReference type="InterPro" id="IPR001466">
    <property type="entry name" value="Beta-lactam-related"/>
</dbReference>
<dbReference type="Gene3D" id="2.40.128.600">
    <property type="match status" value="1"/>
</dbReference>
<evidence type="ECO:0000259" key="2">
    <source>
        <dbReference type="Pfam" id="PF11954"/>
    </source>
</evidence>
<accession>A0A9X2PDC5</accession>
<dbReference type="EMBL" id="JANTHZ010000002">
    <property type="protein sequence ID" value="MCS0494806.1"/>
    <property type="molecule type" value="Genomic_DNA"/>
</dbReference>
<dbReference type="PANTHER" id="PTHR46825">
    <property type="entry name" value="D-ALANYL-D-ALANINE-CARBOXYPEPTIDASE/ENDOPEPTIDASE AMPH"/>
    <property type="match status" value="1"/>
</dbReference>
<evidence type="ECO:0000313" key="3">
    <source>
        <dbReference type="EMBL" id="MCS0494806.1"/>
    </source>
</evidence>
<feature type="domain" description="Peptidase S12 Pab87-related C-terminal" evidence="2">
    <location>
        <begin position="416"/>
        <end position="503"/>
    </location>
</feature>
<dbReference type="InterPro" id="IPR012338">
    <property type="entry name" value="Beta-lactam/transpept-like"/>
</dbReference>
<dbReference type="Proteomes" id="UP001151088">
    <property type="component" value="Unassembled WGS sequence"/>
</dbReference>
<dbReference type="RefSeq" id="WP_258731847.1">
    <property type="nucleotide sequence ID" value="NZ_JANTHZ010000002.1"/>
</dbReference>
<dbReference type="InterPro" id="IPR050491">
    <property type="entry name" value="AmpC-like"/>
</dbReference>
<evidence type="ECO:0000259" key="1">
    <source>
        <dbReference type="Pfam" id="PF00144"/>
    </source>
</evidence>
<comment type="caution">
    <text evidence="3">The sequence shown here is derived from an EMBL/GenBank/DDBJ whole genome shotgun (WGS) entry which is preliminary data.</text>
</comment>
<dbReference type="GO" id="GO:0016787">
    <property type="term" value="F:hydrolase activity"/>
    <property type="evidence" value="ECO:0007669"/>
    <property type="project" value="UniProtKB-KW"/>
</dbReference>
<keyword evidence="3" id="KW-0378">Hydrolase</keyword>